<dbReference type="Proteomes" id="UP000008825">
    <property type="component" value="Chromosome"/>
</dbReference>
<feature type="domain" description="HTH lysR-type" evidence="5">
    <location>
        <begin position="1"/>
        <end position="58"/>
    </location>
</feature>
<keyword evidence="2" id="KW-0805">Transcription regulation</keyword>
<dbReference type="FunFam" id="1.10.10.10:FF:000001">
    <property type="entry name" value="LysR family transcriptional regulator"/>
    <property type="match status" value="1"/>
</dbReference>
<evidence type="ECO:0000256" key="1">
    <source>
        <dbReference type="ARBA" id="ARBA00009437"/>
    </source>
</evidence>
<dbReference type="RefSeq" id="WP_012528745.1">
    <property type="nucleotide sequence ID" value="NC_011146.1"/>
</dbReference>
<dbReference type="Gene3D" id="1.10.10.10">
    <property type="entry name" value="Winged helix-like DNA-binding domain superfamily/Winged helix DNA-binding domain"/>
    <property type="match status" value="1"/>
</dbReference>
<evidence type="ECO:0000256" key="2">
    <source>
        <dbReference type="ARBA" id="ARBA00023015"/>
    </source>
</evidence>
<dbReference type="SUPFAM" id="SSF46785">
    <property type="entry name" value="Winged helix' DNA-binding domain"/>
    <property type="match status" value="1"/>
</dbReference>
<proteinExistence type="inferred from homology"/>
<comment type="similarity">
    <text evidence="1">Belongs to the LysR transcriptional regulatory family.</text>
</comment>
<dbReference type="Pfam" id="PF03466">
    <property type="entry name" value="LysR_substrate"/>
    <property type="match status" value="1"/>
</dbReference>
<dbReference type="GO" id="GO:0003700">
    <property type="term" value="F:DNA-binding transcription factor activity"/>
    <property type="evidence" value="ECO:0007669"/>
    <property type="project" value="InterPro"/>
</dbReference>
<evidence type="ECO:0000313" key="7">
    <source>
        <dbReference type="Proteomes" id="UP000008825"/>
    </source>
</evidence>
<evidence type="ECO:0000256" key="4">
    <source>
        <dbReference type="ARBA" id="ARBA00023163"/>
    </source>
</evidence>
<dbReference type="eggNOG" id="COG0583">
    <property type="taxonomic scope" value="Bacteria"/>
</dbReference>
<dbReference type="PROSITE" id="PS50931">
    <property type="entry name" value="HTH_LYSR"/>
    <property type="match status" value="1"/>
</dbReference>
<dbReference type="SUPFAM" id="SSF53850">
    <property type="entry name" value="Periplasmic binding protein-like II"/>
    <property type="match status" value="1"/>
</dbReference>
<protein>
    <submittedName>
        <fullName evidence="6">Helix-turn-helix transcriptional regulator, LysR family</fullName>
    </submittedName>
</protein>
<evidence type="ECO:0000313" key="6">
    <source>
        <dbReference type="EMBL" id="ACH37338.1"/>
    </source>
</evidence>
<dbReference type="CDD" id="cd08427">
    <property type="entry name" value="PBP2_LTTR_like_2"/>
    <property type="match status" value="1"/>
</dbReference>
<dbReference type="Pfam" id="PF00126">
    <property type="entry name" value="HTH_1"/>
    <property type="match status" value="1"/>
</dbReference>
<organism evidence="6 7">
    <name type="scientific">Citrifermentans bemidjiense (strain ATCC BAA-1014 / DSM 16622 / JCM 12645 / Bem)</name>
    <name type="common">Geobacter bemidjiensis</name>
    <dbReference type="NCBI Taxonomy" id="404380"/>
    <lineage>
        <taxon>Bacteria</taxon>
        <taxon>Pseudomonadati</taxon>
        <taxon>Thermodesulfobacteriota</taxon>
        <taxon>Desulfuromonadia</taxon>
        <taxon>Geobacterales</taxon>
        <taxon>Geobacteraceae</taxon>
        <taxon>Citrifermentans</taxon>
    </lineage>
</organism>
<keyword evidence="3" id="KW-0238">DNA-binding</keyword>
<dbReference type="InterPro" id="IPR050950">
    <property type="entry name" value="HTH-type_LysR_regulators"/>
</dbReference>
<dbReference type="InterPro" id="IPR036388">
    <property type="entry name" value="WH-like_DNA-bd_sf"/>
</dbReference>
<dbReference type="Gene3D" id="3.40.190.290">
    <property type="match status" value="1"/>
</dbReference>
<evidence type="ECO:0000256" key="3">
    <source>
        <dbReference type="ARBA" id="ARBA00023125"/>
    </source>
</evidence>
<name>B5EAM9_CITBB</name>
<dbReference type="GO" id="GO:0005829">
    <property type="term" value="C:cytosol"/>
    <property type="evidence" value="ECO:0007669"/>
    <property type="project" value="TreeGrafter"/>
</dbReference>
<dbReference type="PANTHER" id="PTHR30419">
    <property type="entry name" value="HTH-TYPE TRANSCRIPTIONAL REGULATOR YBHD"/>
    <property type="match status" value="1"/>
</dbReference>
<dbReference type="AlphaFoldDB" id="B5EAM9"/>
<keyword evidence="4" id="KW-0804">Transcription</keyword>
<reference evidence="6 7" key="2">
    <citation type="journal article" date="2010" name="BMC Genomics">
        <title>The genome of Geobacter bemidjiensis, exemplar for the subsurface clade of Geobacter species that predominate in Fe(III)-reducing subsurface environments.</title>
        <authorList>
            <person name="Aklujkar M."/>
            <person name="Young N.D."/>
            <person name="Holmes D."/>
            <person name="Chavan M."/>
            <person name="Risso C."/>
            <person name="Kiss H.E."/>
            <person name="Han C.S."/>
            <person name="Land M.L."/>
            <person name="Lovley D.R."/>
        </authorList>
    </citation>
    <scope>NUCLEOTIDE SEQUENCE [LARGE SCALE GENOMIC DNA]</scope>
    <source>
        <strain evidence="7">ATCC BAA-1014 / DSM 16622 / JCM 12645 / Bem</strain>
    </source>
</reference>
<dbReference type="EMBL" id="CP001124">
    <property type="protein sequence ID" value="ACH37338.1"/>
    <property type="molecule type" value="Genomic_DNA"/>
</dbReference>
<sequence length="293" mass="32591">MSLRSLRILTAIAGKGTFAAAADQLGLTQSAISLQVKKLEDEFGVQLFERTGRSPKLNMNGRYVVERASEILLIYDEMKARLSPLGGVQGLLTLGAVPTVITGSLPPALGRLRTRYQDMQVKLVSGLSTELVRKVEEGDLDAALTTEPPYAVPPQYEWIPYDEEPFFVVAPKEAGINDVALLFERFPFVRFDKMAWAGAMVDHELMLQGIRPREVMEFDSLEMALALVEEGLGIAVVPLSKSRLEQVANHFTLTPFGTPQLSRRVGMYQKRQHPRQPLTRAVLDELSQQVNLK</sequence>
<dbReference type="KEGG" id="gbm:Gbem_0307"/>
<dbReference type="STRING" id="404380.Gbem_0307"/>
<keyword evidence="7" id="KW-1185">Reference proteome</keyword>
<dbReference type="InterPro" id="IPR005119">
    <property type="entry name" value="LysR_subst-bd"/>
</dbReference>
<dbReference type="InterPro" id="IPR036390">
    <property type="entry name" value="WH_DNA-bd_sf"/>
</dbReference>
<gene>
    <name evidence="6" type="ordered locus">Gbem_0307</name>
</gene>
<accession>B5EAM9</accession>
<evidence type="ECO:0000259" key="5">
    <source>
        <dbReference type="PROSITE" id="PS50931"/>
    </source>
</evidence>
<dbReference type="GO" id="GO:0003677">
    <property type="term" value="F:DNA binding"/>
    <property type="evidence" value="ECO:0007669"/>
    <property type="project" value="UniProtKB-KW"/>
</dbReference>
<dbReference type="OrthoDB" id="5444209at2"/>
<dbReference type="HOGENOM" id="CLU_039613_6_5_7"/>
<dbReference type="InterPro" id="IPR000847">
    <property type="entry name" value="LysR_HTH_N"/>
</dbReference>
<dbReference type="PRINTS" id="PR00039">
    <property type="entry name" value="HTHLYSR"/>
</dbReference>
<reference evidence="6 7" key="1">
    <citation type="submission" date="2008-07" db="EMBL/GenBank/DDBJ databases">
        <title>Complete sequence of Geobacter bemidjiensis BEM.</title>
        <authorList>
            <consortium name="US DOE Joint Genome Institute"/>
            <person name="Lucas S."/>
            <person name="Copeland A."/>
            <person name="Lapidus A."/>
            <person name="Glavina del Rio T."/>
            <person name="Dalin E."/>
            <person name="Tice H."/>
            <person name="Bruce D."/>
            <person name="Goodwin L."/>
            <person name="Pitluck S."/>
            <person name="Kiss H."/>
            <person name="Brettin T."/>
            <person name="Detter J.C."/>
            <person name="Han C."/>
            <person name="Kuske C.R."/>
            <person name="Schmutz J."/>
            <person name="Larimer F."/>
            <person name="Land M."/>
            <person name="Hauser L."/>
            <person name="Kyrpides N."/>
            <person name="Lykidis A."/>
            <person name="Lovley D."/>
            <person name="Richardson P."/>
        </authorList>
    </citation>
    <scope>NUCLEOTIDE SEQUENCE [LARGE SCALE GENOMIC DNA]</scope>
    <source>
        <strain evidence="7">ATCC BAA-1014 / DSM 16622 / JCM 12645 / Bem</strain>
    </source>
</reference>